<gene>
    <name evidence="1" type="ORF">ERS007739_00314</name>
</gene>
<organism evidence="1 2">
    <name type="scientific">Mycobacterium tuberculosis</name>
    <dbReference type="NCBI Taxonomy" id="1773"/>
    <lineage>
        <taxon>Bacteria</taxon>
        <taxon>Bacillati</taxon>
        <taxon>Actinomycetota</taxon>
        <taxon>Actinomycetes</taxon>
        <taxon>Mycobacteriales</taxon>
        <taxon>Mycobacteriaceae</taxon>
        <taxon>Mycobacterium</taxon>
        <taxon>Mycobacterium tuberculosis complex</taxon>
    </lineage>
</organism>
<protein>
    <submittedName>
        <fullName evidence="1">Uncharacterized protein</fullName>
    </submittedName>
</protein>
<dbReference type="EMBL" id="CSBK01000084">
    <property type="protein sequence ID" value="COW91185.1"/>
    <property type="molecule type" value="Genomic_DNA"/>
</dbReference>
<reference evidence="2" key="1">
    <citation type="submission" date="2015-03" db="EMBL/GenBank/DDBJ databases">
        <authorList>
            <consortium name="Pathogen Informatics"/>
        </authorList>
    </citation>
    <scope>NUCLEOTIDE SEQUENCE [LARGE SCALE GENOMIC DNA]</scope>
    <source>
        <strain evidence="2">N09902308</strain>
    </source>
</reference>
<dbReference type="AlphaFoldDB" id="A0A916P6P3"/>
<dbReference type="Proteomes" id="UP000039021">
    <property type="component" value="Unassembled WGS sequence"/>
</dbReference>
<proteinExistence type="predicted"/>
<name>A0A916P6P3_MYCTX</name>
<sequence>MVMASTSCSWSYTIEVGTKYTSGPSISSTASVM</sequence>
<accession>A0A916P6P3</accession>
<evidence type="ECO:0000313" key="2">
    <source>
        <dbReference type="Proteomes" id="UP000039021"/>
    </source>
</evidence>
<evidence type="ECO:0000313" key="1">
    <source>
        <dbReference type="EMBL" id="COW91185.1"/>
    </source>
</evidence>
<comment type="caution">
    <text evidence="1">The sequence shown here is derived from an EMBL/GenBank/DDBJ whole genome shotgun (WGS) entry which is preliminary data.</text>
</comment>